<dbReference type="AlphaFoldDB" id="A0A2T4JQG7"/>
<evidence type="ECO:0000259" key="2">
    <source>
        <dbReference type="Pfam" id="PF16220"/>
    </source>
</evidence>
<evidence type="ECO:0000313" key="3">
    <source>
        <dbReference type="EMBL" id="PTE20162.1"/>
    </source>
</evidence>
<gene>
    <name evidence="3" type="ORF">C5F48_18990</name>
</gene>
<feature type="domain" description="FecR N-terminal" evidence="2">
    <location>
        <begin position="19"/>
        <end position="60"/>
    </location>
</feature>
<reference evidence="3 4" key="1">
    <citation type="submission" date="2018-03" db="EMBL/GenBank/DDBJ databases">
        <title>Cereibacter changlensis.</title>
        <authorList>
            <person name="Meyer T.E."/>
            <person name="Miller S."/>
            <person name="Lodha T."/>
            <person name="Gandham S."/>
            <person name="Chintalapati S."/>
            <person name="Chintalapati V.R."/>
        </authorList>
    </citation>
    <scope>NUCLEOTIDE SEQUENCE [LARGE SCALE GENOMIC DNA]</scope>
    <source>
        <strain evidence="3 4">JA139</strain>
    </source>
</reference>
<name>A0A2T4JQG7_9RHOB</name>
<evidence type="ECO:0000259" key="1">
    <source>
        <dbReference type="Pfam" id="PF04773"/>
    </source>
</evidence>
<feature type="domain" description="FecR protein" evidence="1">
    <location>
        <begin position="118"/>
        <end position="211"/>
    </location>
</feature>
<dbReference type="RefSeq" id="WP_107665400.1">
    <property type="nucleotide sequence ID" value="NZ_PZKG01000130.1"/>
</dbReference>
<dbReference type="PIRSF" id="PIRSF018266">
    <property type="entry name" value="FecR"/>
    <property type="match status" value="1"/>
</dbReference>
<organism evidence="3 4">
    <name type="scientific">Cereibacter changlensis JA139</name>
    <dbReference type="NCBI Taxonomy" id="1188249"/>
    <lineage>
        <taxon>Bacteria</taxon>
        <taxon>Pseudomonadati</taxon>
        <taxon>Pseudomonadota</taxon>
        <taxon>Alphaproteobacteria</taxon>
        <taxon>Rhodobacterales</taxon>
        <taxon>Paracoccaceae</taxon>
        <taxon>Cereibacter</taxon>
    </lineage>
</organism>
<protein>
    <submittedName>
        <fullName evidence="3">Iron dicitrate transport regulator FecR</fullName>
    </submittedName>
</protein>
<proteinExistence type="predicted"/>
<dbReference type="Gene3D" id="2.60.120.1440">
    <property type="match status" value="1"/>
</dbReference>
<dbReference type="InterPro" id="IPR006860">
    <property type="entry name" value="FecR"/>
</dbReference>
<dbReference type="Proteomes" id="UP000241010">
    <property type="component" value="Unassembled WGS sequence"/>
</dbReference>
<dbReference type="Pfam" id="PF16220">
    <property type="entry name" value="DUF4880"/>
    <property type="match status" value="1"/>
</dbReference>
<dbReference type="EMBL" id="PZKG01000130">
    <property type="protein sequence ID" value="PTE20162.1"/>
    <property type="molecule type" value="Genomic_DNA"/>
</dbReference>
<dbReference type="OrthoDB" id="636724at2"/>
<sequence>MSPAATPDQTDGLDPRLLEEAADWAITLRYDDPDESLLKLFDRWLRQSAGHAAAWERAQEMFRPPDPVAAVIGKTVLRREGPSTSRRMLLRGLVLAGLAAPAGALALRDQPWRSWFADLRTGVGERRTLMLPDSTELALNTATAVNLTFSGAERRLRILEGEILVSTVPDPAARAFFVETPEGEVQTAGARFGLRCLTDARIRVSVFEQAVSVATARGAGATLQAGEQAEFTGDGIGESRPVEDRAALWRQGMLLAQDMRLAEVIEELSRYRHGLLRCDPAVAGLRVSGALSLTDTDSALELLAQTLPVRVVRRSGLWVTVTARS</sequence>
<dbReference type="InterPro" id="IPR012373">
    <property type="entry name" value="Ferrdict_sens_TM"/>
</dbReference>
<dbReference type="GO" id="GO:0016989">
    <property type="term" value="F:sigma factor antagonist activity"/>
    <property type="evidence" value="ECO:0007669"/>
    <property type="project" value="TreeGrafter"/>
</dbReference>
<dbReference type="PANTHER" id="PTHR30273">
    <property type="entry name" value="PERIPLASMIC SIGNAL SENSOR AND SIGMA FACTOR ACTIVATOR FECR-RELATED"/>
    <property type="match status" value="1"/>
</dbReference>
<dbReference type="InterPro" id="IPR032623">
    <property type="entry name" value="FecR_N"/>
</dbReference>
<keyword evidence="4" id="KW-1185">Reference proteome</keyword>
<dbReference type="PANTHER" id="PTHR30273:SF2">
    <property type="entry name" value="PROTEIN FECR"/>
    <property type="match status" value="1"/>
</dbReference>
<dbReference type="Pfam" id="PF04773">
    <property type="entry name" value="FecR"/>
    <property type="match status" value="1"/>
</dbReference>
<comment type="caution">
    <text evidence="3">The sequence shown here is derived from an EMBL/GenBank/DDBJ whole genome shotgun (WGS) entry which is preliminary data.</text>
</comment>
<accession>A0A2T4JQG7</accession>
<evidence type="ECO:0000313" key="4">
    <source>
        <dbReference type="Proteomes" id="UP000241010"/>
    </source>
</evidence>